<reference evidence="9 10" key="1">
    <citation type="submission" date="2023-12" db="EMBL/GenBank/DDBJ databases">
        <title>Streptomyces sp. V4-01.</title>
        <authorList>
            <person name="Somphong A."/>
            <person name="Phongsopitanun W."/>
        </authorList>
    </citation>
    <scope>NUCLEOTIDE SEQUENCE [LARGE SCALE GENOMIC DNA]</scope>
    <source>
        <strain evidence="9 10">V4-01</strain>
    </source>
</reference>
<dbReference type="NCBIfam" id="NF033679">
    <property type="entry name" value="DNRLRE_dom"/>
    <property type="match status" value="1"/>
</dbReference>
<dbReference type="InterPro" id="IPR022385">
    <property type="entry name" value="Rhs_assc_core"/>
</dbReference>
<dbReference type="InterPro" id="IPR050708">
    <property type="entry name" value="T6SS_VgrG/RHS"/>
</dbReference>
<feature type="compositionally biased region" description="Basic and acidic residues" evidence="5">
    <location>
        <begin position="54"/>
        <end position="65"/>
    </location>
</feature>
<feature type="chain" id="PRO_5045530502" evidence="6">
    <location>
        <begin position="24"/>
        <end position="2087"/>
    </location>
</feature>
<dbReference type="Pfam" id="PF25023">
    <property type="entry name" value="TEN_YD-shell"/>
    <property type="match status" value="1"/>
</dbReference>
<sequence length="2087" mass="218088">MVATATIASSLLGVATAAPAAEAAPKQESPAPAGAVTERPDRVAAMMTARSQKHRVEVLSERTDRSQTFANPDGSWTTTEYTGPVRVRDGRGAWHGLDTTLVQDPKSGSWHPRWATADVSFSNGGTEQGGTEEFASLVRGAQSYAVSWPGRLPKPKVSGDTATYSDVQPGVDLVLKALPTGFSHVLVVRKRPVKPLKFALPTQTSGMNLSRDTAGHLRLATRTGRLVASAPAPQMWDAATDPRSGEPAHVAVIPTRVSAGTSGGQSSLVLSPAQAFFDDSKVVYPVTVDPAATLAVTTDTWVQTPDYPDSQISSAELKAGTYDTGADVARGYLKFDVSPYTGKHITDTDLQLYSFYSSTCSTAGAGIQVRRITSNWDSSALTWGAQPATSTTDAVTNTAALGYNSSCPAGNMHWDVDNIVKSWTSGASPNYGLQLRGASETDPYTWRRFRSANYVNGGNDPVEPHLTVTYTSPPGTPVSTSAAPLVTTTLNTIKSTSASPSFSAKSTDADGGNVTLTFEVSHDPAYTSEGTGVMWTGSKTVASGATGTVTMPATVIGTTRPHIQWRVKASDGTDTSAWSAYSKFGFNVSPPNAPTVTCPDFTAGVWSSHTGSEVCTLDTTSTDGAGYYWSLDSPTDPTAKLVDPNGNGGNPLTVAINPTAGWHTLYATAYDDSYNRSTIAALAFGVGTGSVLTPADGDRTQASVALTVRAGAPRNQATYQYHVGELASAAWTTVPASDVTLPGTGTHPTWPQTRTDTSQDFTELDWNVAQTLANAGKGDGPVQIEACFQTNGGAQSCSPPVTVTVERTAFGSSYATRELGPGTASLLTGDYSVEDTDVDFGDLAVSRSHTTLSPPAATAGPTGMFGAGWSAALSTSTDAGAADYTLEDHTVDGYVLLVAADGSTLSYVQQGASTSFTGISEAADGSVLTANTASNPTSFTLADTDGSKTTWTRNGSSWSVSQVTVPGINGTTTFNRDAQGRVTQITAPAPAGVTCTTLVRGCKALTFTYASSTSTTGTAEAQWGDFNGLVSRISYTAWDAATSSMKPVAVAQYLYDSTGHLRAYWDPRVSPALKTRYTYDGTGRISTVSPPGFATWTLAYDSKGRIASVSHPDPAHGTATQAVAYGVAITGGGAPIDLSGAQTSTWGQSTDLPVNGAAVFPASHVPAAGSGGAYAPTATDWKYAALSYLDVNGREVDTATYGGGAWRIDSQRYDSFGHTVWTMSAANRAQALSPTADTDPYVAAQADSVSRANLLASTSVYTADGSDLISLTDAAHPVQLADGTVASAQLRTTYSYDEGKPDTNTYHLVTTTVTGPVVLDGQDSHVGQADSHTTRTGYNPIDGKPATDPTSGWVLYRPTTQTTVVPGGTDIVDKSRFDADGQTVETRKPASNGADAGTTLTTYYTAAANSAHPECGSHAEWSGMVCRTGPAAQPTGQPMPVSETTYTTEWALPGTLTETSGATVRTSTVSYDAAGRTTGNHLAVTPAPDGGAPVSDTTFGYDPTTGEQVTVSSADGSVVTTGRDSLGRVVSYSDATGHQTTTTTYTIDGQVATVNDGKGTTSYTYDGTDASGQEEHRGLVTRVDTGMGSAPSVFRGSYDADGNASLETFPNGMTATSQHDNADQLTTLSYTMSGWTNPLVFSQTASPFGQTVAASTPESQQQFGYDPAGRLTRAEDDDATAASCDVRNYTLNANTDRTALTDYPDAGDGICTTATTPTVTTHTYDSADRITDTGYSYDTLGRTLTAPAADLANGASLKIGYYANDMVASLTQGVETRTFTLDPAMRLSSVSDTGGAQPGTTTNHYSDNSDSPTWISEADGSWTRNVTGLSGGLGAIQKSDGSVGLQVTDPRGNLVATVADDPTAVGPDWYAESTEYGAPRTGTAPARYSWLGGEQRPTDAPSGIMLMGARLYTPLSGRFLSEDPVAGGSCSGYEYSCADPVNKSDTTGSVTAGCRTYSKSYKVYEGSVPLQIGTIGMHVEVCINRGGKITSSIGWGWGDTCCGGGFYGWSFSWHGVYRSLSGSYHVQYKGTGMAQVCAFKYIPVCGYQERFAMSMDYYGAVYGPVPARYKPIWKAYCTNSHCKLRFR</sequence>
<feature type="signal peptide" evidence="6">
    <location>
        <begin position="1"/>
        <end position="23"/>
    </location>
</feature>
<accession>A0ABU7PLY7</accession>
<comment type="caution">
    <text evidence="9">The sequence shown here is derived from an EMBL/GenBank/DDBJ whole genome shotgun (WGS) entry which is preliminary data.</text>
</comment>
<evidence type="ECO:0000259" key="8">
    <source>
        <dbReference type="Pfam" id="PF25023"/>
    </source>
</evidence>
<feature type="domain" description="Carbohydrate-binding module family 96" evidence="7">
    <location>
        <begin position="291"/>
        <end position="443"/>
    </location>
</feature>
<protein>
    <submittedName>
        <fullName evidence="9">DNRLRE domain-containing protein</fullName>
    </submittedName>
</protein>
<feature type="region of interest" description="Disordered" evidence="5">
    <location>
        <begin position="1788"/>
        <end position="1812"/>
    </location>
</feature>
<evidence type="ECO:0000313" key="9">
    <source>
        <dbReference type="EMBL" id="MEE4546863.1"/>
    </source>
</evidence>
<evidence type="ECO:0000256" key="6">
    <source>
        <dbReference type="SAM" id="SignalP"/>
    </source>
</evidence>
<dbReference type="InterPro" id="IPR055372">
    <property type="entry name" value="CBM96"/>
</dbReference>
<keyword evidence="2" id="KW-0964">Secreted</keyword>
<name>A0ABU7PLY7_9ACTN</name>
<feature type="region of interest" description="Disordered" evidence="5">
    <location>
        <begin position="1325"/>
        <end position="1352"/>
    </location>
</feature>
<dbReference type="InterPro" id="IPR056823">
    <property type="entry name" value="TEN-like_YD-shell"/>
</dbReference>
<dbReference type="RefSeq" id="WP_330800734.1">
    <property type="nucleotide sequence ID" value="NZ_JAZEWV010000056.1"/>
</dbReference>
<keyword evidence="4" id="KW-0677">Repeat</keyword>
<dbReference type="PANTHER" id="PTHR32305:SF15">
    <property type="entry name" value="PROTEIN RHSA-RELATED"/>
    <property type="match status" value="1"/>
</dbReference>
<comment type="subcellular location">
    <subcellularLocation>
        <location evidence="1">Secreted</location>
    </subcellularLocation>
</comment>
<evidence type="ECO:0000313" key="10">
    <source>
        <dbReference type="Proteomes" id="UP001344658"/>
    </source>
</evidence>
<dbReference type="EMBL" id="JAZEWV010000056">
    <property type="protein sequence ID" value="MEE4546863.1"/>
    <property type="molecule type" value="Genomic_DNA"/>
</dbReference>
<keyword evidence="10" id="KW-1185">Reference proteome</keyword>
<evidence type="ECO:0000259" key="7">
    <source>
        <dbReference type="Pfam" id="PF24517"/>
    </source>
</evidence>
<dbReference type="NCBIfam" id="TIGR03696">
    <property type="entry name" value="Rhs_assc_core"/>
    <property type="match status" value="1"/>
</dbReference>
<feature type="compositionally biased region" description="Polar residues" evidence="5">
    <location>
        <begin position="66"/>
        <end position="81"/>
    </location>
</feature>
<dbReference type="Gene3D" id="2.180.10.10">
    <property type="entry name" value="RHS repeat-associated core"/>
    <property type="match status" value="2"/>
</dbReference>
<feature type="region of interest" description="Disordered" evidence="5">
    <location>
        <begin position="51"/>
        <end position="83"/>
    </location>
</feature>
<evidence type="ECO:0000256" key="5">
    <source>
        <dbReference type="SAM" id="MobiDB-lite"/>
    </source>
</evidence>
<dbReference type="Proteomes" id="UP001344658">
    <property type="component" value="Unassembled WGS sequence"/>
</dbReference>
<evidence type="ECO:0000256" key="2">
    <source>
        <dbReference type="ARBA" id="ARBA00022525"/>
    </source>
</evidence>
<evidence type="ECO:0000256" key="4">
    <source>
        <dbReference type="ARBA" id="ARBA00022737"/>
    </source>
</evidence>
<evidence type="ECO:0000256" key="3">
    <source>
        <dbReference type="ARBA" id="ARBA00022729"/>
    </source>
</evidence>
<keyword evidence="3 6" id="KW-0732">Signal</keyword>
<organism evidence="9 10">
    <name type="scientific">Actinacidiphila polyblastidii</name>
    <dbReference type="NCBI Taxonomy" id="3110430"/>
    <lineage>
        <taxon>Bacteria</taxon>
        <taxon>Bacillati</taxon>
        <taxon>Actinomycetota</taxon>
        <taxon>Actinomycetes</taxon>
        <taxon>Kitasatosporales</taxon>
        <taxon>Streptomycetaceae</taxon>
        <taxon>Actinacidiphila</taxon>
    </lineage>
</organism>
<evidence type="ECO:0000256" key="1">
    <source>
        <dbReference type="ARBA" id="ARBA00004613"/>
    </source>
</evidence>
<proteinExistence type="predicted"/>
<dbReference type="PANTHER" id="PTHR32305">
    <property type="match status" value="1"/>
</dbReference>
<feature type="domain" description="Teneurin-like YD-shell" evidence="8">
    <location>
        <begin position="1498"/>
        <end position="1674"/>
    </location>
</feature>
<gene>
    <name evidence="9" type="ORF">V2S66_33470</name>
</gene>
<dbReference type="Pfam" id="PF24517">
    <property type="entry name" value="CBM96"/>
    <property type="match status" value="1"/>
</dbReference>